<dbReference type="InterPro" id="IPR010982">
    <property type="entry name" value="Lambda_DNA-bd_dom_sf"/>
</dbReference>
<dbReference type="Proteomes" id="UP000270499">
    <property type="component" value="Unassembled WGS sequence"/>
</dbReference>
<keyword evidence="1" id="KW-0805">Transcription regulation</keyword>
<dbReference type="GO" id="GO:0000976">
    <property type="term" value="F:transcription cis-regulatory region binding"/>
    <property type="evidence" value="ECO:0007669"/>
    <property type="project" value="TreeGrafter"/>
</dbReference>
<keyword evidence="3" id="KW-0804">Transcription</keyword>
<protein>
    <submittedName>
        <fullName evidence="5">LacI family transcriptional regulator</fullName>
    </submittedName>
</protein>
<dbReference type="PANTHER" id="PTHR30146">
    <property type="entry name" value="LACI-RELATED TRANSCRIPTIONAL REPRESSOR"/>
    <property type="match status" value="1"/>
</dbReference>
<name>A0A3M5GN81_PSESS</name>
<dbReference type="GO" id="GO:0003700">
    <property type="term" value="F:DNA-binding transcription factor activity"/>
    <property type="evidence" value="ECO:0007669"/>
    <property type="project" value="TreeGrafter"/>
</dbReference>
<dbReference type="InterPro" id="IPR028082">
    <property type="entry name" value="Peripla_BP_I"/>
</dbReference>
<dbReference type="PROSITE" id="PS50932">
    <property type="entry name" value="HTH_LACI_2"/>
    <property type="match status" value="1"/>
</dbReference>
<dbReference type="EMBL" id="RBSW01000003">
    <property type="protein sequence ID" value="RMS87420.1"/>
    <property type="molecule type" value="Genomic_DNA"/>
</dbReference>
<reference evidence="5 6" key="1">
    <citation type="submission" date="2018-08" db="EMBL/GenBank/DDBJ databases">
        <title>Recombination of ecologically and evolutionarily significant loci maintains genetic cohesion in the Pseudomonas syringae species complex.</title>
        <authorList>
            <person name="Dillon M."/>
            <person name="Thakur S."/>
            <person name="Almeida R.N.D."/>
            <person name="Weir B.S."/>
            <person name="Guttman D.S."/>
        </authorList>
    </citation>
    <scope>NUCLEOTIDE SEQUENCE [LARGE SCALE GENOMIC DNA]</scope>
    <source>
        <strain evidence="5 6">ICMP 9421</strain>
    </source>
</reference>
<dbReference type="InterPro" id="IPR000843">
    <property type="entry name" value="HTH_LacI"/>
</dbReference>
<dbReference type="SUPFAM" id="SSF53822">
    <property type="entry name" value="Periplasmic binding protein-like I"/>
    <property type="match status" value="1"/>
</dbReference>
<dbReference type="PANTHER" id="PTHR30146:SF153">
    <property type="entry name" value="LACTOSE OPERON REPRESSOR"/>
    <property type="match status" value="1"/>
</dbReference>
<evidence type="ECO:0000259" key="4">
    <source>
        <dbReference type="PROSITE" id="PS50932"/>
    </source>
</evidence>
<dbReference type="SMART" id="SM00354">
    <property type="entry name" value="HTH_LACI"/>
    <property type="match status" value="1"/>
</dbReference>
<dbReference type="Gene3D" id="1.10.260.40">
    <property type="entry name" value="lambda repressor-like DNA-binding domains"/>
    <property type="match status" value="1"/>
</dbReference>
<evidence type="ECO:0000256" key="1">
    <source>
        <dbReference type="ARBA" id="ARBA00023015"/>
    </source>
</evidence>
<dbReference type="CDD" id="cd01392">
    <property type="entry name" value="HTH_LacI"/>
    <property type="match status" value="1"/>
</dbReference>
<accession>A0A3M5GN81</accession>
<evidence type="ECO:0000256" key="2">
    <source>
        <dbReference type="ARBA" id="ARBA00023125"/>
    </source>
</evidence>
<proteinExistence type="predicted"/>
<dbReference type="Gene3D" id="3.40.50.2300">
    <property type="match status" value="2"/>
</dbReference>
<organism evidence="5 6">
    <name type="scientific">Pseudomonas savastanoi</name>
    <name type="common">Pseudomonas syringae pv. savastanoi</name>
    <dbReference type="NCBI Taxonomy" id="29438"/>
    <lineage>
        <taxon>Bacteria</taxon>
        <taxon>Pseudomonadati</taxon>
        <taxon>Pseudomonadota</taxon>
        <taxon>Gammaproteobacteria</taxon>
        <taxon>Pseudomonadales</taxon>
        <taxon>Pseudomonadaceae</taxon>
        <taxon>Pseudomonas</taxon>
    </lineage>
</organism>
<dbReference type="CDD" id="cd06267">
    <property type="entry name" value="PBP1_LacI_sugar_binding-like"/>
    <property type="match status" value="1"/>
</dbReference>
<dbReference type="PROSITE" id="PS00356">
    <property type="entry name" value="HTH_LACI_1"/>
    <property type="match status" value="1"/>
</dbReference>
<dbReference type="SUPFAM" id="SSF47413">
    <property type="entry name" value="lambda repressor-like DNA-binding domains"/>
    <property type="match status" value="1"/>
</dbReference>
<dbReference type="AlphaFoldDB" id="A0A3M5GN81"/>
<evidence type="ECO:0000313" key="5">
    <source>
        <dbReference type="EMBL" id="RMS87420.1"/>
    </source>
</evidence>
<feature type="domain" description="HTH lacI-type" evidence="4">
    <location>
        <begin position="15"/>
        <end position="69"/>
    </location>
</feature>
<keyword evidence="2" id="KW-0238">DNA-binding</keyword>
<gene>
    <name evidence="5" type="ORF">ALP59_01655</name>
</gene>
<sequence length="361" mass="39836">MGRVRRVMRSEVKRITIRDVADAAGVSFQTVSLVINHPEKVAKKTLAKVQGVIRELNFVPSVAARSLRNIPTKTVACIFFGERSPYDNRSGQNQDTYWSNVVQSLGLAADQVGYSLLQRKPSALQAPALEEILGLYRSGSIVGVIAVTEQPDNPVLSALRKHDVPIILFGTMDPDFTYVAQANRIATAQIVDHLYSGGCRHIAFIAGERNSHTNQDIEERYLGYLEGLKKYNLSLDNAWKIAGDWSMASGMQVALYLCALDRRPDAMIFASDRMALGALKGLYDAGLKVPDDVCVVGFDNMQYDEFSIPTLTSVDSPLFDMATTAIHLLLKKIEGSALDELPPVIFSTKLVIRDSTRRKLT</sequence>
<comment type="caution">
    <text evidence="5">The sequence shown here is derived from an EMBL/GenBank/DDBJ whole genome shotgun (WGS) entry which is preliminary data.</text>
</comment>
<dbReference type="Pfam" id="PF13377">
    <property type="entry name" value="Peripla_BP_3"/>
    <property type="match status" value="1"/>
</dbReference>
<evidence type="ECO:0000256" key="3">
    <source>
        <dbReference type="ARBA" id="ARBA00023163"/>
    </source>
</evidence>
<dbReference type="Pfam" id="PF00356">
    <property type="entry name" value="LacI"/>
    <property type="match status" value="1"/>
</dbReference>
<evidence type="ECO:0000313" key="6">
    <source>
        <dbReference type="Proteomes" id="UP000270499"/>
    </source>
</evidence>
<dbReference type="InterPro" id="IPR046335">
    <property type="entry name" value="LacI/GalR-like_sensor"/>
</dbReference>